<reference evidence="2" key="1">
    <citation type="submission" date="2023-07" db="EMBL/GenBank/DDBJ databases">
        <authorList>
            <consortium name="AG Swart"/>
            <person name="Singh M."/>
            <person name="Singh A."/>
            <person name="Seah K."/>
            <person name="Emmerich C."/>
        </authorList>
    </citation>
    <scope>NUCLEOTIDE SEQUENCE</scope>
    <source>
        <strain evidence="2">DP1</strain>
    </source>
</reference>
<evidence type="ECO:0000313" key="3">
    <source>
        <dbReference type="Proteomes" id="UP001295684"/>
    </source>
</evidence>
<feature type="compositionally biased region" description="Polar residues" evidence="1">
    <location>
        <begin position="179"/>
        <end position="199"/>
    </location>
</feature>
<dbReference type="EMBL" id="CAMPGE010006498">
    <property type="protein sequence ID" value="CAI2365350.1"/>
    <property type="molecule type" value="Genomic_DNA"/>
</dbReference>
<dbReference type="Proteomes" id="UP001295684">
    <property type="component" value="Unassembled WGS sequence"/>
</dbReference>
<gene>
    <name evidence="2" type="ORF">ECRASSUSDP1_LOCUS6695</name>
</gene>
<name>A0AAD1UHG1_EUPCR</name>
<accession>A0AAD1UHG1</accession>
<proteinExistence type="predicted"/>
<organism evidence="2 3">
    <name type="scientific">Euplotes crassus</name>
    <dbReference type="NCBI Taxonomy" id="5936"/>
    <lineage>
        <taxon>Eukaryota</taxon>
        <taxon>Sar</taxon>
        <taxon>Alveolata</taxon>
        <taxon>Ciliophora</taxon>
        <taxon>Intramacronucleata</taxon>
        <taxon>Spirotrichea</taxon>
        <taxon>Hypotrichia</taxon>
        <taxon>Euplotida</taxon>
        <taxon>Euplotidae</taxon>
        <taxon>Moneuplotes</taxon>
    </lineage>
</organism>
<keyword evidence="3" id="KW-1185">Reference proteome</keyword>
<comment type="caution">
    <text evidence="2">The sequence shown here is derived from an EMBL/GenBank/DDBJ whole genome shotgun (WGS) entry which is preliminary data.</text>
</comment>
<evidence type="ECO:0000313" key="2">
    <source>
        <dbReference type="EMBL" id="CAI2365350.1"/>
    </source>
</evidence>
<sequence>MGKIRKIQHGCRKGKGVPILGPAVVEYRENCLWITARRKDLDDRLMSTTSFCENNTQSVNCRSPSEELIKKEEAMKKKISKKLEVDKKAEPHSKSLTRKFPDSKKPEVKKHEKRRKSETRRKTDPPKSDQENPQRNPDLEISIDKKLLTQTDDILHEINVEKSSKRKSEGKLLSEIAQNAQTGPKKNQEPINPKNQKQNKILPVKEDVSTEQPTIKEKVAPVDQDSTKHTVENELKEEDSKKISPVSTKVVSSLPENMPDELVKNDLSIPQICLNMTNKGLELIVPKCNICMDLFESDISIPKVKPLSKRARMQRIREFAIGQNLRYILMEKERAKISYKCNSLKAENKRPTVNIIPPTEMAKIGRRTLRSHKVSPDQFNKYGNTRKRIDALHYEKKPEHIYPFVDTKVAVSVDQKSPVEVIKESLMKDIKKKKCKCKDWVMHLQHQELEAGESEELIGEKKRTNKLISKMKSE</sequence>
<feature type="region of interest" description="Disordered" evidence="1">
    <location>
        <begin position="80"/>
        <end position="151"/>
    </location>
</feature>
<feature type="compositionally biased region" description="Basic and acidic residues" evidence="1">
    <location>
        <begin position="80"/>
        <end position="110"/>
    </location>
</feature>
<protein>
    <submittedName>
        <fullName evidence="2">Uncharacterized protein</fullName>
    </submittedName>
</protein>
<evidence type="ECO:0000256" key="1">
    <source>
        <dbReference type="SAM" id="MobiDB-lite"/>
    </source>
</evidence>
<dbReference type="AlphaFoldDB" id="A0AAD1UHG1"/>
<feature type="compositionally biased region" description="Basic and acidic residues" evidence="1">
    <location>
        <begin position="142"/>
        <end position="151"/>
    </location>
</feature>
<feature type="region of interest" description="Disordered" evidence="1">
    <location>
        <begin position="179"/>
        <end position="244"/>
    </location>
</feature>
<feature type="compositionally biased region" description="Basic and acidic residues" evidence="1">
    <location>
        <begin position="203"/>
        <end position="242"/>
    </location>
</feature>
<feature type="compositionally biased region" description="Basic and acidic residues" evidence="1">
    <location>
        <begin position="120"/>
        <end position="132"/>
    </location>
</feature>